<dbReference type="GO" id="GO:0016740">
    <property type="term" value="F:transferase activity"/>
    <property type="evidence" value="ECO:0007669"/>
    <property type="project" value="UniProtKB-KW"/>
</dbReference>
<evidence type="ECO:0000313" key="3">
    <source>
        <dbReference type="Proteomes" id="UP000737171"/>
    </source>
</evidence>
<dbReference type="Proteomes" id="UP000737171">
    <property type="component" value="Unassembled WGS sequence"/>
</dbReference>
<proteinExistence type="predicted"/>
<sequence>MFKDIKVLSFTHFLQGPSAVQMLADLGADVIKIEPPKGAFERHWAGFDAFIEGVSVFFMLGNRNQRSLSIDLRTPEAKEIILRMVREADVLVENYRPGVMKRLGFDYETLKSINPRLIYCSCTGYGSDGPYLERPGQDLLLQCMSGIAMLSGEAGSPPTPVGSAIVDQHAAMLGAFGVVAAMYEREKTGKGKLIESNLLNAALDLQIEPLTYFLNKGPLWQRSSPGMGSRFHPAPYGVYQTSDGWIAISLTSADKLVSAFGAEPFGRYSDRDQTDKRSEIHQAVCAALKHKTTAEWEAVFARCDVWNAPVNDYEQVAADPQVAFNKMIMDVEHPDAGAVRLLAHPVRYDGEAPPVTRPPPRIGEHTREVLAELGYDSAQIEALVESKVVKPMAVKRTPA</sequence>
<dbReference type="Pfam" id="PF02515">
    <property type="entry name" value="CoA_transf_3"/>
    <property type="match status" value="1"/>
</dbReference>
<dbReference type="EMBL" id="JABRWJ010000003">
    <property type="protein sequence ID" value="NRF67211.1"/>
    <property type="molecule type" value="Genomic_DNA"/>
</dbReference>
<gene>
    <name evidence="2" type="ORF">HLB44_09470</name>
</gene>
<dbReference type="PANTHER" id="PTHR48207">
    <property type="entry name" value="SUCCINATE--HYDROXYMETHYLGLUTARATE COA-TRANSFERASE"/>
    <property type="match status" value="1"/>
</dbReference>
<accession>A0ABX2EF30</accession>
<dbReference type="RefSeq" id="WP_173122343.1">
    <property type="nucleotide sequence ID" value="NZ_JABRWJ010000003.1"/>
</dbReference>
<comment type="caution">
    <text evidence="2">The sequence shown here is derived from an EMBL/GenBank/DDBJ whole genome shotgun (WGS) entry which is preliminary data.</text>
</comment>
<protein>
    <submittedName>
        <fullName evidence="2">CoA transferase</fullName>
    </submittedName>
</protein>
<dbReference type="InterPro" id="IPR044855">
    <property type="entry name" value="CoA-Trfase_III_dom3_sf"/>
</dbReference>
<dbReference type="InterPro" id="IPR003673">
    <property type="entry name" value="CoA-Trfase_fam_III"/>
</dbReference>
<evidence type="ECO:0000313" key="2">
    <source>
        <dbReference type="EMBL" id="NRF67211.1"/>
    </source>
</evidence>
<dbReference type="InterPro" id="IPR023606">
    <property type="entry name" value="CoA-Trfase_III_dom_1_sf"/>
</dbReference>
<keyword evidence="3" id="KW-1185">Reference proteome</keyword>
<dbReference type="Gene3D" id="3.40.50.10540">
    <property type="entry name" value="Crotonobetainyl-coa:carnitine coa-transferase, domain 1"/>
    <property type="match status" value="1"/>
</dbReference>
<evidence type="ECO:0000256" key="1">
    <source>
        <dbReference type="ARBA" id="ARBA00022679"/>
    </source>
</evidence>
<dbReference type="PANTHER" id="PTHR48207:SF4">
    <property type="entry name" value="BLL6097 PROTEIN"/>
    <property type="match status" value="1"/>
</dbReference>
<dbReference type="InterPro" id="IPR050483">
    <property type="entry name" value="CoA-transferase_III_domain"/>
</dbReference>
<keyword evidence="1 2" id="KW-0808">Transferase</keyword>
<name>A0ABX2EF30_9BURK</name>
<dbReference type="Gene3D" id="3.30.1540.10">
    <property type="entry name" value="formyl-coa transferase, domain 3"/>
    <property type="match status" value="1"/>
</dbReference>
<dbReference type="SUPFAM" id="SSF89796">
    <property type="entry name" value="CoA-transferase family III (CaiB/BaiF)"/>
    <property type="match status" value="1"/>
</dbReference>
<reference evidence="2 3" key="1">
    <citation type="submission" date="2020-05" db="EMBL/GenBank/DDBJ databases">
        <title>Aquincola sp. isolate from soil.</title>
        <authorList>
            <person name="Han J."/>
            <person name="Kim D.-U."/>
        </authorList>
    </citation>
    <scope>NUCLEOTIDE SEQUENCE [LARGE SCALE GENOMIC DNA]</scope>
    <source>
        <strain evidence="2 3">S2</strain>
    </source>
</reference>
<organism evidence="2 3">
    <name type="scientific">Pseudaquabacterium terrae</name>
    <dbReference type="NCBI Taxonomy" id="2732868"/>
    <lineage>
        <taxon>Bacteria</taxon>
        <taxon>Pseudomonadati</taxon>
        <taxon>Pseudomonadota</taxon>
        <taxon>Betaproteobacteria</taxon>
        <taxon>Burkholderiales</taxon>
        <taxon>Sphaerotilaceae</taxon>
        <taxon>Pseudaquabacterium</taxon>
    </lineage>
</organism>